<protein>
    <recommendedName>
        <fullName evidence="8">Glycine--tRNA ligase alpha subunit</fullName>
        <ecNumber evidence="8">6.1.1.14</ecNumber>
    </recommendedName>
    <alternativeName>
        <fullName evidence="8">Glycyl-tRNA synthetase alpha subunit</fullName>
        <shortName evidence="8">GlyRS</shortName>
    </alternativeName>
</protein>
<comment type="subunit">
    <text evidence="8">Tetramer of two alpha and two beta subunits.</text>
</comment>
<dbReference type="PROSITE" id="PS50861">
    <property type="entry name" value="AA_TRNA_LIGASE_II_GLYAB"/>
    <property type="match status" value="1"/>
</dbReference>
<dbReference type="PRINTS" id="PR01044">
    <property type="entry name" value="TRNASYNTHGA"/>
</dbReference>
<name>A0A1G7HSN8_9BACT</name>
<dbReference type="InterPro" id="IPR006194">
    <property type="entry name" value="Gly-tRNA-synth_heterodimer"/>
</dbReference>
<dbReference type="NCBIfam" id="TIGR00388">
    <property type="entry name" value="glyQ"/>
    <property type="match status" value="1"/>
</dbReference>
<dbReference type="GO" id="GO:0005524">
    <property type="term" value="F:ATP binding"/>
    <property type="evidence" value="ECO:0007669"/>
    <property type="project" value="UniProtKB-UniRule"/>
</dbReference>
<organism evidence="9 10">
    <name type="scientific">Terriglobus roseus</name>
    <dbReference type="NCBI Taxonomy" id="392734"/>
    <lineage>
        <taxon>Bacteria</taxon>
        <taxon>Pseudomonadati</taxon>
        <taxon>Acidobacteriota</taxon>
        <taxon>Terriglobia</taxon>
        <taxon>Terriglobales</taxon>
        <taxon>Acidobacteriaceae</taxon>
        <taxon>Terriglobus</taxon>
    </lineage>
</organism>
<dbReference type="InterPro" id="IPR002310">
    <property type="entry name" value="Gly-tRNA_ligase_asu"/>
</dbReference>
<dbReference type="InterPro" id="IPR045864">
    <property type="entry name" value="aa-tRNA-synth_II/BPL/LPL"/>
</dbReference>
<comment type="subcellular location">
    <subcellularLocation>
        <location evidence="8">Cytoplasm</location>
    </subcellularLocation>
</comment>
<proteinExistence type="inferred from homology"/>
<dbReference type="AlphaFoldDB" id="A0A1G7HSN8"/>
<dbReference type="PANTHER" id="PTHR30075:SF2">
    <property type="entry name" value="GLYCINE--TRNA LIGASE, CHLOROPLASTIC_MITOCHONDRIAL 2"/>
    <property type="match status" value="1"/>
</dbReference>
<keyword evidence="4 8" id="KW-0067">ATP-binding</keyword>
<dbReference type="EC" id="6.1.1.14" evidence="8"/>
<dbReference type="RefSeq" id="WP_083344337.1">
    <property type="nucleotide sequence ID" value="NZ_LT629690.1"/>
</dbReference>
<dbReference type="OrthoDB" id="9802183at2"/>
<evidence type="ECO:0000313" key="10">
    <source>
        <dbReference type="Proteomes" id="UP000182427"/>
    </source>
</evidence>
<dbReference type="EMBL" id="LT629690">
    <property type="protein sequence ID" value="SDF03507.1"/>
    <property type="molecule type" value="Genomic_DNA"/>
</dbReference>
<dbReference type="GO" id="GO:0006426">
    <property type="term" value="P:glycyl-tRNA aminoacylation"/>
    <property type="evidence" value="ECO:0007669"/>
    <property type="project" value="UniProtKB-UniRule"/>
</dbReference>
<accession>A0A1G7HSN8</accession>
<dbReference type="Gene3D" id="3.30.930.10">
    <property type="entry name" value="Bira Bifunctional Protein, Domain 2"/>
    <property type="match status" value="1"/>
</dbReference>
<dbReference type="Proteomes" id="UP000182427">
    <property type="component" value="Chromosome I"/>
</dbReference>
<evidence type="ECO:0000256" key="5">
    <source>
        <dbReference type="ARBA" id="ARBA00022917"/>
    </source>
</evidence>
<evidence type="ECO:0000256" key="1">
    <source>
        <dbReference type="ARBA" id="ARBA00008226"/>
    </source>
</evidence>
<dbReference type="GO" id="GO:0005829">
    <property type="term" value="C:cytosol"/>
    <property type="evidence" value="ECO:0007669"/>
    <property type="project" value="TreeGrafter"/>
</dbReference>
<reference evidence="9 10" key="1">
    <citation type="submission" date="2016-10" db="EMBL/GenBank/DDBJ databases">
        <authorList>
            <person name="de Groot N.N."/>
        </authorList>
    </citation>
    <scope>NUCLEOTIDE SEQUENCE [LARGE SCALE GENOMIC DNA]</scope>
    <source>
        <strain evidence="9 10">GAS232</strain>
    </source>
</reference>
<keyword evidence="3 8" id="KW-0547">Nucleotide-binding</keyword>
<evidence type="ECO:0000313" key="9">
    <source>
        <dbReference type="EMBL" id="SDF03507.1"/>
    </source>
</evidence>
<dbReference type="HAMAP" id="MF_00254">
    <property type="entry name" value="Gly_tRNA_synth_alpha"/>
    <property type="match status" value="1"/>
</dbReference>
<dbReference type="GO" id="GO:0004820">
    <property type="term" value="F:glycine-tRNA ligase activity"/>
    <property type="evidence" value="ECO:0007669"/>
    <property type="project" value="UniProtKB-UniRule"/>
</dbReference>
<keyword evidence="8" id="KW-0963">Cytoplasm</keyword>
<gene>
    <name evidence="8" type="primary">glyQ</name>
    <name evidence="9" type="ORF">SAMN05444167_1199</name>
</gene>
<dbReference type="Gene3D" id="1.20.58.180">
    <property type="entry name" value="Class II aaRS and biotin synthetases, domain 2"/>
    <property type="match status" value="1"/>
</dbReference>
<keyword evidence="5 8" id="KW-0648">Protein biosynthesis</keyword>
<keyword evidence="2 8" id="KW-0436">Ligase</keyword>
<evidence type="ECO:0000256" key="2">
    <source>
        <dbReference type="ARBA" id="ARBA00022598"/>
    </source>
</evidence>
<comment type="catalytic activity">
    <reaction evidence="7 8">
        <text>tRNA(Gly) + glycine + ATP = glycyl-tRNA(Gly) + AMP + diphosphate</text>
        <dbReference type="Rhea" id="RHEA:16013"/>
        <dbReference type="Rhea" id="RHEA-COMP:9664"/>
        <dbReference type="Rhea" id="RHEA-COMP:9683"/>
        <dbReference type="ChEBI" id="CHEBI:30616"/>
        <dbReference type="ChEBI" id="CHEBI:33019"/>
        <dbReference type="ChEBI" id="CHEBI:57305"/>
        <dbReference type="ChEBI" id="CHEBI:78442"/>
        <dbReference type="ChEBI" id="CHEBI:78522"/>
        <dbReference type="ChEBI" id="CHEBI:456215"/>
        <dbReference type="EC" id="6.1.1.14"/>
    </reaction>
</comment>
<evidence type="ECO:0000256" key="7">
    <source>
        <dbReference type="ARBA" id="ARBA00047937"/>
    </source>
</evidence>
<dbReference type="SUPFAM" id="SSF55681">
    <property type="entry name" value="Class II aaRS and biotin synthetases"/>
    <property type="match status" value="1"/>
</dbReference>
<dbReference type="NCBIfam" id="NF006827">
    <property type="entry name" value="PRK09348.1"/>
    <property type="match status" value="1"/>
</dbReference>
<evidence type="ECO:0000256" key="8">
    <source>
        <dbReference type="HAMAP-Rule" id="MF_00254"/>
    </source>
</evidence>
<comment type="similarity">
    <text evidence="1 8">Belongs to the class-II aminoacyl-tRNA synthetase family.</text>
</comment>
<dbReference type="Pfam" id="PF02091">
    <property type="entry name" value="tRNA-synt_2e"/>
    <property type="match status" value="1"/>
</dbReference>
<sequence length="328" mass="36918">MSAVAETAATTPRRSVMTFQETLFALQRFWAEQGCVLQQPYDTEMGAGTMSPDTFLRVLGPTPVRIAYAQPSRRPADGRYGDNPNRLYKHTQFQVILKPPPANIQELYLKSLEAIGIVLAEHDIKFEEDNWEWPVGGAWGVGWQVMMDGQEITQFTYFQQCGGMDLDPISGEITYGMERLTQFLQDKESIYDIEWAKEPDTGKITTYGDIRLYEEQQLSAFAFDHADVSKLWLHLENYEAECLGLLEAFKALPEDADEVAVKRFPVLGAYELALKCSQLFNLLDARGAISVTERVGIMARIRTLIVGVAKIYAEQVERLAALKEKAGA</sequence>
<evidence type="ECO:0000256" key="6">
    <source>
        <dbReference type="ARBA" id="ARBA00023146"/>
    </source>
</evidence>
<keyword evidence="6 8" id="KW-0030">Aminoacyl-tRNA synthetase</keyword>
<evidence type="ECO:0000256" key="4">
    <source>
        <dbReference type="ARBA" id="ARBA00022840"/>
    </source>
</evidence>
<evidence type="ECO:0000256" key="3">
    <source>
        <dbReference type="ARBA" id="ARBA00022741"/>
    </source>
</evidence>
<dbReference type="PANTHER" id="PTHR30075">
    <property type="entry name" value="GLYCYL-TRNA SYNTHETASE"/>
    <property type="match status" value="1"/>
</dbReference>
<keyword evidence="10" id="KW-1185">Reference proteome</keyword>